<evidence type="ECO:0000313" key="2">
    <source>
        <dbReference type="Proteomes" id="UP001056120"/>
    </source>
</evidence>
<evidence type="ECO:0000313" key="1">
    <source>
        <dbReference type="EMBL" id="KAI3676545.1"/>
    </source>
</evidence>
<keyword evidence="2" id="KW-1185">Reference proteome</keyword>
<organism evidence="1 2">
    <name type="scientific">Smallanthus sonchifolius</name>
    <dbReference type="NCBI Taxonomy" id="185202"/>
    <lineage>
        <taxon>Eukaryota</taxon>
        <taxon>Viridiplantae</taxon>
        <taxon>Streptophyta</taxon>
        <taxon>Embryophyta</taxon>
        <taxon>Tracheophyta</taxon>
        <taxon>Spermatophyta</taxon>
        <taxon>Magnoliopsida</taxon>
        <taxon>eudicotyledons</taxon>
        <taxon>Gunneridae</taxon>
        <taxon>Pentapetalae</taxon>
        <taxon>asterids</taxon>
        <taxon>campanulids</taxon>
        <taxon>Asterales</taxon>
        <taxon>Asteraceae</taxon>
        <taxon>Asteroideae</taxon>
        <taxon>Heliantheae alliance</taxon>
        <taxon>Millerieae</taxon>
        <taxon>Smallanthus</taxon>
    </lineage>
</organism>
<gene>
    <name evidence="1" type="ORF">L1987_86156</name>
</gene>
<proteinExistence type="predicted"/>
<dbReference type="Proteomes" id="UP001056120">
    <property type="component" value="Linkage Group LG29"/>
</dbReference>
<name>A0ACB8XYI0_9ASTR</name>
<sequence length="1042" mass="116552">MKLLVRVIEAKNMPAMDPNGSIDPYVKLKLGHQRFKTKVVKKCLNPSWCDEFSFKVEDLKEQLVVSVLNEDKYFNDDFVGNVEIPISSVFDKVDKSLGTVWYPLQPKKKSKIKDCGEILLTICFSQNSPQTDLQSLVENGTVSPAAAGSSTGSIVSHPMKSEEAIGPIKEEKSNKEKLSSLISHIFNRNNELLPPAATNKITELPEVPQTVESEVSENKSEEQSSSNFEELMKKMNEKDEGNEMPANLHGGIMLDQMYAISPSELNSFLFSSESNYLKQMAEIQGSTDLQVGSWKFDTESGSLKRVLTYVKAPSRLIKSIKAIEDQTYLKANGKCFSVLASVNTPEAPYASNYRVEILTSISPGPELPSGDVCSHLVFSWRMNFLHNTMMKGMIESGARQGVKESFEQVASLLSEKLKAVDVKEVGSEKEQALASLHVEKQSDWKLAVQYFANFTVISTFLTGLYVLVHIFLAMPSTIQGLEFGGLDLPDSIGEVVVCGVLVLQGERVMHLISRFMQARAQKGSDHGIKATGDGWLLTVALVEGSNLPTVDSSGLSDPCVVFTCNGKTRTSSIKFQKCDPRWNEIFEFDAMDDPPSTLDVEVYDFDGPFDKAVSLGHTKINFVKSNISDLGDVWVPLQGKLAQACQSKLHLRIFLNNTRGSNIIKEYLTKMEKEVGKKIKLRSPQTNSAFQKLFKLPPEEFLINDFTCHLKRRMPLQGRLFLSARILGFHGDLFGHKTNFYLLWEDIEEIQVVPPTLASMGSPIVVITLHPGKGLDAKHGAKTQDAEGRLKFHFQSFVSFSVAHRTIMALWKARSLSPEQKEEIASEESDENGLRMLEEESSSIKSDDDSENKSLQNEENGSYLGSEDVSMFVVYSSVLSVPASFVMELFSGSALERIAMDRAHCVNYSTSPWEFEKPDVYQRQTYYKFDISVSRYGGEVTSSQQKSRLTDKNGWLVEEVTTLHGVPLGDYFTLHTKYQIEDQGSRSMGCKVVVYFGIAWLKSTKHNKKIIKNIHGNLQDRMMIMFSTIEKEFVSGKQQIQT</sequence>
<accession>A0ACB8XYI0</accession>
<reference evidence="2" key="1">
    <citation type="journal article" date="2022" name="Mol. Ecol. Resour.">
        <title>The genomes of chicory, endive, great burdock and yacon provide insights into Asteraceae palaeo-polyploidization history and plant inulin production.</title>
        <authorList>
            <person name="Fan W."/>
            <person name="Wang S."/>
            <person name="Wang H."/>
            <person name="Wang A."/>
            <person name="Jiang F."/>
            <person name="Liu H."/>
            <person name="Zhao H."/>
            <person name="Xu D."/>
            <person name="Zhang Y."/>
        </authorList>
    </citation>
    <scope>NUCLEOTIDE SEQUENCE [LARGE SCALE GENOMIC DNA]</scope>
    <source>
        <strain evidence="2">cv. Yunnan</strain>
    </source>
</reference>
<protein>
    <submittedName>
        <fullName evidence="1">Uncharacterized protein</fullName>
    </submittedName>
</protein>
<reference evidence="1 2" key="2">
    <citation type="journal article" date="2022" name="Mol. Ecol. Resour.">
        <title>The genomes of chicory, endive, great burdock and yacon provide insights into Asteraceae paleo-polyploidization history and plant inulin production.</title>
        <authorList>
            <person name="Fan W."/>
            <person name="Wang S."/>
            <person name="Wang H."/>
            <person name="Wang A."/>
            <person name="Jiang F."/>
            <person name="Liu H."/>
            <person name="Zhao H."/>
            <person name="Xu D."/>
            <person name="Zhang Y."/>
        </authorList>
    </citation>
    <scope>NUCLEOTIDE SEQUENCE [LARGE SCALE GENOMIC DNA]</scope>
    <source>
        <strain evidence="2">cv. Yunnan</strain>
        <tissue evidence="1">Leaves</tissue>
    </source>
</reference>
<dbReference type="EMBL" id="CM042046">
    <property type="protein sequence ID" value="KAI3676545.1"/>
    <property type="molecule type" value="Genomic_DNA"/>
</dbReference>
<comment type="caution">
    <text evidence="1">The sequence shown here is derived from an EMBL/GenBank/DDBJ whole genome shotgun (WGS) entry which is preliminary data.</text>
</comment>